<dbReference type="RefSeq" id="WP_147443654.1">
    <property type="nucleotide sequence ID" value="NZ_RAWG01000072.1"/>
</dbReference>
<proteinExistence type="predicted"/>
<accession>A0A3A8NUH5</accession>
<reference evidence="2" key="1">
    <citation type="submission" date="2018-09" db="EMBL/GenBank/DDBJ databases">
        <authorList>
            <person name="Livingstone P.G."/>
            <person name="Whitworth D.E."/>
        </authorList>
    </citation>
    <scope>NUCLEOTIDE SEQUENCE [LARGE SCALE GENOMIC DNA]</scope>
    <source>
        <strain evidence="2">CA040B</strain>
    </source>
</reference>
<feature type="non-terminal residue" evidence="1">
    <location>
        <position position="63"/>
    </location>
</feature>
<evidence type="ECO:0000313" key="1">
    <source>
        <dbReference type="EMBL" id="RKH43114.1"/>
    </source>
</evidence>
<sequence>MAEVARSHRTCGACGRRHGPETACDTLVPEAGDGVAGAVAEPAVAPVEEVDPLVGTRMGSFRL</sequence>
<gene>
    <name evidence="1" type="ORF">D7X12_14020</name>
</gene>
<dbReference type="Proteomes" id="UP000273405">
    <property type="component" value="Unassembled WGS sequence"/>
</dbReference>
<protein>
    <submittedName>
        <fullName evidence="1">Uncharacterized protein</fullName>
    </submittedName>
</protein>
<comment type="caution">
    <text evidence="1">The sequence shown here is derived from an EMBL/GenBank/DDBJ whole genome shotgun (WGS) entry which is preliminary data.</text>
</comment>
<keyword evidence="2" id="KW-1185">Reference proteome</keyword>
<dbReference type="AlphaFoldDB" id="A0A3A8NUH5"/>
<dbReference type="EMBL" id="RAWG01000072">
    <property type="protein sequence ID" value="RKH43114.1"/>
    <property type="molecule type" value="Genomic_DNA"/>
</dbReference>
<evidence type="ECO:0000313" key="2">
    <source>
        <dbReference type="Proteomes" id="UP000273405"/>
    </source>
</evidence>
<name>A0A3A8NUH5_9BACT</name>
<organism evidence="1 2">
    <name type="scientific">Corallococcus sicarius</name>
    <dbReference type="NCBI Taxonomy" id="2316726"/>
    <lineage>
        <taxon>Bacteria</taxon>
        <taxon>Pseudomonadati</taxon>
        <taxon>Myxococcota</taxon>
        <taxon>Myxococcia</taxon>
        <taxon>Myxococcales</taxon>
        <taxon>Cystobacterineae</taxon>
        <taxon>Myxococcaceae</taxon>
        <taxon>Corallococcus</taxon>
    </lineage>
</organism>